<dbReference type="GO" id="GO:0006274">
    <property type="term" value="P:DNA replication termination"/>
    <property type="evidence" value="ECO:0007669"/>
    <property type="project" value="TreeGrafter"/>
</dbReference>
<evidence type="ECO:0000313" key="3">
    <source>
        <dbReference type="Proteomes" id="UP000187013"/>
    </source>
</evidence>
<dbReference type="EMBL" id="BDGX01000001">
    <property type="protein sequence ID" value="GAV46440.1"/>
    <property type="molecule type" value="Genomic_DNA"/>
</dbReference>
<evidence type="ECO:0008006" key="4">
    <source>
        <dbReference type="Google" id="ProtNLM"/>
    </source>
</evidence>
<dbReference type="AlphaFoldDB" id="A0A1Q2ZSH0"/>
<reference evidence="2 3" key="1">
    <citation type="submission" date="2016-08" db="EMBL/GenBank/DDBJ databases">
        <title>Draft genome sequence of allopolyploid Zygosaccharomyces rouxii.</title>
        <authorList>
            <person name="Watanabe J."/>
            <person name="Uehara K."/>
            <person name="Mogi Y."/>
            <person name="Tsukioka Y."/>
        </authorList>
    </citation>
    <scope>NUCLEOTIDE SEQUENCE [LARGE SCALE GENOMIC DNA]</scope>
    <source>
        <strain evidence="2 3">NBRC 110957</strain>
    </source>
</reference>
<comment type="caution">
    <text evidence="2">The sequence shown here is derived from an EMBL/GenBank/DDBJ whole genome shotgun (WGS) entry which is preliminary data.</text>
</comment>
<protein>
    <recommendedName>
        <fullName evidence="4">Replication termination factor 2</fullName>
    </recommendedName>
</protein>
<dbReference type="InterPro" id="IPR006735">
    <property type="entry name" value="Rtf2"/>
</dbReference>
<dbReference type="Proteomes" id="UP000187013">
    <property type="component" value="Unassembled WGS sequence"/>
</dbReference>
<evidence type="ECO:0000313" key="2">
    <source>
        <dbReference type="EMBL" id="GAV46440.1"/>
    </source>
</evidence>
<name>A0A1Q2ZSH0_ZYGRO</name>
<organism evidence="2 3">
    <name type="scientific">Zygosaccharomyces rouxii</name>
    <dbReference type="NCBI Taxonomy" id="4956"/>
    <lineage>
        <taxon>Eukaryota</taxon>
        <taxon>Fungi</taxon>
        <taxon>Dikarya</taxon>
        <taxon>Ascomycota</taxon>
        <taxon>Saccharomycotina</taxon>
        <taxon>Saccharomycetes</taxon>
        <taxon>Saccharomycetales</taxon>
        <taxon>Saccharomycetaceae</taxon>
        <taxon>Zygosaccharomyces</taxon>
    </lineage>
</organism>
<dbReference type="PANTHER" id="PTHR12775:SF0">
    <property type="entry name" value="REPLICATION TERMINATION FACTOR 2"/>
    <property type="match status" value="1"/>
</dbReference>
<feature type="region of interest" description="Disordered" evidence="1">
    <location>
        <begin position="184"/>
        <end position="219"/>
    </location>
</feature>
<sequence>MGNDGGTINKVHRLQLTAEPDRSKSPAEQDLRQFQDASIWTCCRLTNKRLRLPLVSDFKGNLLNKESVLEWLLTPEREDFNQEQIKQFAHIKRLNDVVDLKGIQETENGFQCEFSGDELGKTNVKFIYLTLCGDVLPKSSLGLSTKKNHCPKCESPYEDLDVITLNPSNRELESLQERMHKLEELNLHHNGKTRSKKRKRTAKSAEHNNTKRPKDSSET</sequence>
<evidence type="ECO:0000256" key="1">
    <source>
        <dbReference type="SAM" id="MobiDB-lite"/>
    </source>
</evidence>
<feature type="compositionally biased region" description="Basic and acidic residues" evidence="1">
    <location>
        <begin position="203"/>
        <end position="219"/>
    </location>
</feature>
<proteinExistence type="predicted"/>
<feature type="compositionally biased region" description="Basic residues" evidence="1">
    <location>
        <begin position="189"/>
        <end position="202"/>
    </location>
</feature>
<dbReference type="OrthoDB" id="247013at2759"/>
<dbReference type="Pfam" id="PF04641">
    <property type="entry name" value="Rtf2"/>
    <property type="match status" value="1"/>
</dbReference>
<gene>
    <name evidence="2" type="ORF">ZYGR_0A00310</name>
</gene>
<accession>A0A1Q2ZSH0</accession>
<dbReference type="PANTHER" id="PTHR12775">
    <property type="entry name" value="PROTEIN C20ORF43 HOMOLOG"/>
    <property type="match status" value="1"/>
</dbReference>
<dbReference type="GO" id="GO:0005634">
    <property type="term" value="C:nucleus"/>
    <property type="evidence" value="ECO:0007669"/>
    <property type="project" value="TreeGrafter"/>
</dbReference>